<dbReference type="HOGENOM" id="CLU_000960_2_5_10"/>
<keyword evidence="2" id="KW-0813">Transport</keyword>
<keyword evidence="6 7" id="KW-0472">Membrane</keyword>
<protein>
    <submittedName>
        <fullName evidence="9">Major facilitator superfamily MFS_1</fullName>
    </submittedName>
</protein>
<dbReference type="Gene3D" id="1.20.1720.10">
    <property type="entry name" value="Multidrug resistance protein D"/>
    <property type="match status" value="1"/>
</dbReference>
<dbReference type="eggNOG" id="COG2814">
    <property type="taxonomic scope" value="Bacteria"/>
</dbReference>
<dbReference type="OrthoDB" id="783189at2"/>
<keyword evidence="3" id="KW-1003">Cell membrane</keyword>
<dbReference type="PANTHER" id="PTHR23501">
    <property type="entry name" value="MAJOR FACILITATOR SUPERFAMILY"/>
    <property type="match status" value="1"/>
</dbReference>
<sequence length="575" mass="61520">MNLLASPERRYTLAGVLLALFLGALDQTIVATALPRIVADLQGLDRYAWIVTIYLLTFTVATPIYGKLADLYSRKAIELAAIGIFLGGSFLCGLAGEFGPLPLLGDGMNQLIVFRALQGLGGGGLFSLAFIIIADLFPPAERGRYQGFVGAVFALASVLGPFIGGVLTDHGDVLVPGIEGWRWVFYVNLPFGLLALGFIWSKMPTLQPPATHRALDWNSTLLFSGALAALVLALQLDKQAHPWDAPETIGLFVLAALLLVLFVRQARRSPSPILDLELFRGRVFTTSVLALLFMGAAFLNIVLFAPLFLINVAGVSATVAGLSMVPFSLGVATGSTVSGQLVSRFGHYRRFMLGGELLVLVAVGLLTTLTPETPPGLVALYLALCGLGLGPTMPLFPLAIQNAVDVRRLGQATSAAMLARQIGGVVGTAVMGTVLAISLAAYVPQEATAQLGFREGQRGGLEAVQARFDSLAVQIETALESHDDGRLARTLQAAPLPPTVKARLQEAARHEVSTEALQALVHREIDRARQQVVQQLRRAFAEAIGRIYRYVLALVVAGLIATWFVPELPLRRSYD</sequence>
<evidence type="ECO:0000256" key="2">
    <source>
        <dbReference type="ARBA" id="ARBA00022448"/>
    </source>
</evidence>
<dbReference type="SUPFAM" id="SSF103473">
    <property type="entry name" value="MFS general substrate transporter"/>
    <property type="match status" value="1"/>
</dbReference>
<dbReference type="PANTHER" id="PTHR23501:SF197">
    <property type="entry name" value="COMD"/>
    <property type="match status" value="1"/>
</dbReference>
<keyword evidence="10" id="KW-1185">Reference proteome</keyword>
<evidence type="ECO:0000256" key="5">
    <source>
        <dbReference type="ARBA" id="ARBA00022989"/>
    </source>
</evidence>
<accession>D0MIG8</accession>
<feature type="transmembrane region" description="Helical" evidence="7">
    <location>
        <begin position="351"/>
        <end position="370"/>
    </location>
</feature>
<dbReference type="InterPro" id="IPR020846">
    <property type="entry name" value="MFS_dom"/>
</dbReference>
<feature type="transmembrane region" description="Helical" evidence="7">
    <location>
        <begin position="547"/>
        <end position="565"/>
    </location>
</feature>
<dbReference type="EMBL" id="CP001807">
    <property type="protein sequence ID" value="ACY48276.1"/>
    <property type="molecule type" value="Genomic_DNA"/>
</dbReference>
<evidence type="ECO:0000313" key="9">
    <source>
        <dbReference type="EMBL" id="ACY48276.1"/>
    </source>
</evidence>
<dbReference type="FunFam" id="1.20.1720.10:FF:000004">
    <property type="entry name" value="EmrB/QacA family drug resistance transporter"/>
    <property type="match status" value="1"/>
</dbReference>
<feature type="transmembrane region" description="Helical" evidence="7">
    <location>
        <begin position="248"/>
        <end position="266"/>
    </location>
</feature>
<proteinExistence type="predicted"/>
<feature type="transmembrane region" description="Helical" evidence="7">
    <location>
        <begin position="47"/>
        <end position="65"/>
    </location>
</feature>
<keyword evidence="5 7" id="KW-1133">Transmembrane helix</keyword>
<evidence type="ECO:0000256" key="7">
    <source>
        <dbReference type="SAM" id="Phobius"/>
    </source>
</evidence>
<feature type="transmembrane region" description="Helical" evidence="7">
    <location>
        <begin position="376"/>
        <end position="400"/>
    </location>
</feature>
<organism evidence="9 10">
    <name type="scientific">Rhodothermus marinus (strain ATCC 43812 / DSM 4252 / R-10)</name>
    <name type="common">Rhodothermus obamensis</name>
    <dbReference type="NCBI Taxonomy" id="518766"/>
    <lineage>
        <taxon>Bacteria</taxon>
        <taxon>Pseudomonadati</taxon>
        <taxon>Rhodothermota</taxon>
        <taxon>Rhodothermia</taxon>
        <taxon>Rhodothermales</taxon>
        <taxon>Rhodothermaceae</taxon>
        <taxon>Rhodothermus</taxon>
    </lineage>
</organism>
<dbReference type="CDD" id="cd17502">
    <property type="entry name" value="MFS_Azr1_MDR_like"/>
    <property type="match status" value="1"/>
</dbReference>
<feature type="transmembrane region" description="Helical" evidence="7">
    <location>
        <begin position="77"/>
        <end position="96"/>
    </location>
</feature>
<name>D0MIG8_RHOM4</name>
<dbReference type="eggNOG" id="COG0477">
    <property type="taxonomic scope" value="Bacteria"/>
</dbReference>
<feature type="transmembrane region" description="Helical" evidence="7">
    <location>
        <begin position="220"/>
        <end position="236"/>
    </location>
</feature>
<evidence type="ECO:0000256" key="6">
    <source>
        <dbReference type="ARBA" id="ARBA00023136"/>
    </source>
</evidence>
<dbReference type="GO" id="GO:0022857">
    <property type="term" value="F:transmembrane transporter activity"/>
    <property type="evidence" value="ECO:0007669"/>
    <property type="project" value="InterPro"/>
</dbReference>
<dbReference type="Proteomes" id="UP000002221">
    <property type="component" value="Chromosome"/>
</dbReference>
<evidence type="ECO:0000256" key="3">
    <source>
        <dbReference type="ARBA" id="ARBA00022475"/>
    </source>
</evidence>
<feature type="transmembrane region" description="Helical" evidence="7">
    <location>
        <begin position="148"/>
        <end position="168"/>
    </location>
</feature>
<gene>
    <name evidence="9" type="ordered locus">Rmar_1387</name>
</gene>
<comment type="subcellular location">
    <subcellularLocation>
        <location evidence="1">Cell membrane</location>
        <topology evidence="1">Multi-pass membrane protein</topology>
    </subcellularLocation>
</comment>
<dbReference type="Gene3D" id="1.20.1250.20">
    <property type="entry name" value="MFS general substrate transporter like domains"/>
    <property type="match status" value="1"/>
</dbReference>
<feature type="transmembrane region" description="Helical" evidence="7">
    <location>
        <begin position="116"/>
        <end position="136"/>
    </location>
</feature>
<dbReference type="AlphaFoldDB" id="D0MIG8"/>
<keyword evidence="4 7" id="KW-0812">Transmembrane</keyword>
<dbReference type="Pfam" id="PF07690">
    <property type="entry name" value="MFS_1"/>
    <property type="match status" value="1"/>
</dbReference>
<reference evidence="9 10" key="1">
    <citation type="journal article" date="2009" name="Stand. Genomic Sci.">
        <title>Complete genome sequence of Rhodothermus marinus type strain (R-10).</title>
        <authorList>
            <person name="Nolan M."/>
            <person name="Tindall B.J."/>
            <person name="Pomrenke H."/>
            <person name="Lapidus A."/>
            <person name="Copeland A."/>
            <person name="Glavina Del Rio T."/>
            <person name="Lucas S."/>
            <person name="Chen F."/>
            <person name="Tice H."/>
            <person name="Cheng J.F."/>
            <person name="Saunders E."/>
            <person name="Han C."/>
            <person name="Bruce D."/>
            <person name="Goodwin L."/>
            <person name="Chain P."/>
            <person name="Pitluck S."/>
            <person name="Ovchinikova G."/>
            <person name="Pati A."/>
            <person name="Ivanova N."/>
            <person name="Mavromatis K."/>
            <person name="Chen A."/>
            <person name="Palaniappan K."/>
            <person name="Land M."/>
            <person name="Hauser L."/>
            <person name="Chang Y.J."/>
            <person name="Jeffries C.D."/>
            <person name="Brettin T."/>
            <person name="Goker M."/>
            <person name="Bristow J."/>
            <person name="Eisen J.A."/>
            <person name="Markowitz V."/>
            <person name="Hugenholtz P."/>
            <person name="Kyrpides N.C."/>
            <person name="Klenk H.P."/>
            <person name="Detter J.C."/>
        </authorList>
    </citation>
    <scope>NUCLEOTIDE SEQUENCE [LARGE SCALE GENOMIC DNA]</scope>
    <source>
        <strain evidence="10">ATCC 43812 / DSM 4252 / R-10</strain>
    </source>
</reference>
<dbReference type="RefSeq" id="WP_012843887.1">
    <property type="nucleotide sequence ID" value="NC_013501.1"/>
</dbReference>
<dbReference type="InterPro" id="IPR036259">
    <property type="entry name" value="MFS_trans_sf"/>
</dbReference>
<feature type="domain" description="Major facilitator superfamily (MFS) profile" evidence="8">
    <location>
        <begin position="12"/>
        <end position="484"/>
    </location>
</feature>
<evidence type="ECO:0000256" key="4">
    <source>
        <dbReference type="ARBA" id="ARBA00022692"/>
    </source>
</evidence>
<feature type="transmembrane region" description="Helical" evidence="7">
    <location>
        <begin position="287"/>
        <end position="309"/>
    </location>
</feature>
<evidence type="ECO:0000259" key="8">
    <source>
        <dbReference type="PROSITE" id="PS50850"/>
    </source>
</evidence>
<dbReference type="GO" id="GO:0005886">
    <property type="term" value="C:plasma membrane"/>
    <property type="evidence" value="ECO:0007669"/>
    <property type="project" value="UniProtKB-SubCell"/>
</dbReference>
<dbReference type="PROSITE" id="PS50850">
    <property type="entry name" value="MFS"/>
    <property type="match status" value="1"/>
</dbReference>
<feature type="transmembrane region" description="Helical" evidence="7">
    <location>
        <begin position="180"/>
        <end position="200"/>
    </location>
</feature>
<feature type="transmembrane region" description="Helical" evidence="7">
    <location>
        <begin position="315"/>
        <end position="339"/>
    </location>
</feature>
<dbReference type="STRING" id="518766.Rmar_1387"/>
<dbReference type="InterPro" id="IPR011701">
    <property type="entry name" value="MFS"/>
</dbReference>
<evidence type="ECO:0000256" key="1">
    <source>
        <dbReference type="ARBA" id="ARBA00004651"/>
    </source>
</evidence>
<dbReference type="KEGG" id="rmr:Rmar_1387"/>
<evidence type="ECO:0000313" key="10">
    <source>
        <dbReference type="Proteomes" id="UP000002221"/>
    </source>
</evidence>